<keyword evidence="3" id="KW-1185">Reference proteome</keyword>
<dbReference type="Proteomes" id="UP001303889">
    <property type="component" value="Unassembled WGS sequence"/>
</dbReference>
<proteinExistence type="predicted"/>
<organism evidence="2 3">
    <name type="scientific">Staphylotrichum tortipilum</name>
    <dbReference type="NCBI Taxonomy" id="2831512"/>
    <lineage>
        <taxon>Eukaryota</taxon>
        <taxon>Fungi</taxon>
        <taxon>Dikarya</taxon>
        <taxon>Ascomycota</taxon>
        <taxon>Pezizomycotina</taxon>
        <taxon>Sordariomycetes</taxon>
        <taxon>Sordariomycetidae</taxon>
        <taxon>Sordariales</taxon>
        <taxon>Chaetomiaceae</taxon>
        <taxon>Staphylotrichum</taxon>
    </lineage>
</organism>
<keyword evidence="1" id="KW-0732">Signal</keyword>
<reference evidence="2" key="2">
    <citation type="submission" date="2023-05" db="EMBL/GenBank/DDBJ databases">
        <authorList>
            <consortium name="Lawrence Berkeley National Laboratory"/>
            <person name="Steindorff A."/>
            <person name="Hensen N."/>
            <person name="Bonometti L."/>
            <person name="Westerberg I."/>
            <person name="Brannstrom I.O."/>
            <person name="Guillou S."/>
            <person name="Cros-Aarteil S."/>
            <person name="Calhoun S."/>
            <person name="Haridas S."/>
            <person name="Kuo A."/>
            <person name="Mondo S."/>
            <person name="Pangilinan J."/>
            <person name="Riley R."/>
            <person name="Labutti K."/>
            <person name="Andreopoulos B."/>
            <person name="Lipzen A."/>
            <person name="Chen C."/>
            <person name="Yanf M."/>
            <person name="Daum C."/>
            <person name="Ng V."/>
            <person name="Clum A."/>
            <person name="Ohm R."/>
            <person name="Martin F."/>
            <person name="Silar P."/>
            <person name="Natvig D."/>
            <person name="Lalanne C."/>
            <person name="Gautier V."/>
            <person name="Ament-Velasquez S.L."/>
            <person name="Kruys A."/>
            <person name="Hutchinson M.I."/>
            <person name="Powell A.J."/>
            <person name="Barry K."/>
            <person name="Miller A.N."/>
            <person name="Grigoriev I.V."/>
            <person name="Debuchy R."/>
            <person name="Gladieux P."/>
            <person name="Thoren M.H."/>
            <person name="Johannesson H."/>
        </authorList>
    </citation>
    <scope>NUCLEOTIDE SEQUENCE</scope>
    <source>
        <strain evidence="2">CBS 103.79</strain>
    </source>
</reference>
<evidence type="ECO:0000256" key="1">
    <source>
        <dbReference type="SAM" id="SignalP"/>
    </source>
</evidence>
<protein>
    <submittedName>
        <fullName evidence="2">Uncharacterized protein</fullName>
    </submittedName>
</protein>
<sequence length="149" mass="15897">MLSLKQLIVGAALLAAQGVLGEGIHLFNCRPYGAAGSERSWLSIVAYCANDADCSALGYTLPGNDVCVVSKSSTAESYHIWEGGQQSCTFPSSGVTFTWNIPANAQSQPNYSSVGSGSNGYRSFAGYKDNKVSGASYNYHSCEKIYYYV</sequence>
<gene>
    <name evidence="2" type="ORF">C8A05DRAFT_16753</name>
</gene>
<name>A0AAN6MHL5_9PEZI</name>
<feature type="signal peptide" evidence="1">
    <location>
        <begin position="1"/>
        <end position="21"/>
    </location>
</feature>
<comment type="caution">
    <text evidence="2">The sequence shown here is derived from an EMBL/GenBank/DDBJ whole genome shotgun (WGS) entry which is preliminary data.</text>
</comment>
<dbReference type="EMBL" id="MU855618">
    <property type="protein sequence ID" value="KAK3901000.1"/>
    <property type="molecule type" value="Genomic_DNA"/>
</dbReference>
<dbReference type="AlphaFoldDB" id="A0AAN6MHL5"/>
<feature type="chain" id="PRO_5042863365" evidence="1">
    <location>
        <begin position="22"/>
        <end position="149"/>
    </location>
</feature>
<accession>A0AAN6MHL5</accession>
<evidence type="ECO:0000313" key="2">
    <source>
        <dbReference type="EMBL" id="KAK3901000.1"/>
    </source>
</evidence>
<evidence type="ECO:0000313" key="3">
    <source>
        <dbReference type="Proteomes" id="UP001303889"/>
    </source>
</evidence>
<reference evidence="2" key="1">
    <citation type="journal article" date="2023" name="Mol. Phylogenet. Evol.">
        <title>Genome-scale phylogeny and comparative genomics of the fungal order Sordariales.</title>
        <authorList>
            <person name="Hensen N."/>
            <person name="Bonometti L."/>
            <person name="Westerberg I."/>
            <person name="Brannstrom I.O."/>
            <person name="Guillou S."/>
            <person name="Cros-Aarteil S."/>
            <person name="Calhoun S."/>
            <person name="Haridas S."/>
            <person name="Kuo A."/>
            <person name="Mondo S."/>
            <person name="Pangilinan J."/>
            <person name="Riley R."/>
            <person name="LaButti K."/>
            <person name="Andreopoulos B."/>
            <person name="Lipzen A."/>
            <person name="Chen C."/>
            <person name="Yan M."/>
            <person name="Daum C."/>
            <person name="Ng V."/>
            <person name="Clum A."/>
            <person name="Steindorff A."/>
            <person name="Ohm R.A."/>
            <person name="Martin F."/>
            <person name="Silar P."/>
            <person name="Natvig D.O."/>
            <person name="Lalanne C."/>
            <person name="Gautier V."/>
            <person name="Ament-Velasquez S.L."/>
            <person name="Kruys A."/>
            <person name="Hutchinson M.I."/>
            <person name="Powell A.J."/>
            <person name="Barry K."/>
            <person name="Miller A.N."/>
            <person name="Grigoriev I.V."/>
            <person name="Debuchy R."/>
            <person name="Gladieux P."/>
            <person name="Hiltunen Thoren M."/>
            <person name="Johannesson H."/>
        </authorList>
    </citation>
    <scope>NUCLEOTIDE SEQUENCE</scope>
    <source>
        <strain evidence="2">CBS 103.79</strain>
    </source>
</reference>